<evidence type="ECO:0000256" key="1">
    <source>
        <dbReference type="SAM" id="Coils"/>
    </source>
</evidence>
<dbReference type="EMBL" id="MKGL01000151">
    <property type="protein sequence ID" value="RNF04868.1"/>
    <property type="molecule type" value="Genomic_DNA"/>
</dbReference>
<keyword evidence="3" id="KW-1185">Reference proteome</keyword>
<comment type="caution">
    <text evidence="2">The sequence shown here is derived from an EMBL/GenBank/DDBJ whole genome shotgun (WGS) entry which is preliminary data.</text>
</comment>
<evidence type="ECO:0000313" key="3">
    <source>
        <dbReference type="Proteomes" id="UP000283634"/>
    </source>
</evidence>
<protein>
    <submittedName>
        <fullName evidence="2">Uncharacterized protein</fullName>
    </submittedName>
</protein>
<dbReference type="Proteomes" id="UP000283634">
    <property type="component" value="Unassembled WGS sequence"/>
</dbReference>
<proteinExistence type="predicted"/>
<dbReference type="GeneID" id="40329002"/>
<accession>A0A422NHC3</accession>
<feature type="coiled-coil region" evidence="1">
    <location>
        <begin position="15"/>
        <end position="85"/>
    </location>
</feature>
<dbReference type="RefSeq" id="XP_029238351.1">
    <property type="nucleotide sequence ID" value="XM_029381964.1"/>
</dbReference>
<dbReference type="AlphaFoldDB" id="A0A422NHC3"/>
<organism evidence="2 3">
    <name type="scientific">Trypanosoma rangeli</name>
    <dbReference type="NCBI Taxonomy" id="5698"/>
    <lineage>
        <taxon>Eukaryota</taxon>
        <taxon>Discoba</taxon>
        <taxon>Euglenozoa</taxon>
        <taxon>Kinetoplastea</taxon>
        <taxon>Metakinetoplastina</taxon>
        <taxon>Trypanosomatida</taxon>
        <taxon>Trypanosomatidae</taxon>
        <taxon>Trypanosoma</taxon>
        <taxon>Herpetosoma</taxon>
    </lineage>
</organism>
<name>A0A422NHC3_TRYRA</name>
<gene>
    <name evidence="2" type="ORF">TraAM80_05069</name>
</gene>
<reference evidence="2 3" key="1">
    <citation type="journal article" date="2018" name="BMC Genomics">
        <title>Genomic comparison of Trypanosoma conorhini and Trypanosoma rangeli to Trypanosoma cruzi strains of high and low virulence.</title>
        <authorList>
            <person name="Bradwell K.R."/>
            <person name="Koparde V.N."/>
            <person name="Matveyev A.V."/>
            <person name="Serrano M.G."/>
            <person name="Alves J.M."/>
            <person name="Parikh H."/>
            <person name="Huang B."/>
            <person name="Lee V."/>
            <person name="Espinosa-Alvarez O."/>
            <person name="Ortiz P.A."/>
            <person name="Costa-Martins A.G."/>
            <person name="Teixeira M.M."/>
            <person name="Buck G.A."/>
        </authorList>
    </citation>
    <scope>NUCLEOTIDE SEQUENCE [LARGE SCALE GENOMIC DNA]</scope>
    <source>
        <strain evidence="2 3">AM80</strain>
    </source>
</reference>
<evidence type="ECO:0000313" key="2">
    <source>
        <dbReference type="EMBL" id="RNF04868.1"/>
    </source>
</evidence>
<keyword evidence="1" id="KW-0175">Coiled coil</keyword>
<sequence length="113" mass="13586">MRKNTDAQVKQQAAVQSLQSELEKEREWRRQLQDELLSFRLRLSKYESRFAFIDETVKPKLSNDIAQLEQKISERKRQEDLEQQRRAVFMLEIQKRLQSVITEKDLMSLPTFS</sequence>